<protein>
    <submittedName>
        <fullName evidence="2">(Mediterranean fruit fly) hypothetical protein</fullName>
    </submittedName>
</protein>
<feature type="compositionally biased region" description="Basic and acidic residues" evidence="1">
    <location>
        <begin position="93"/>
        <end position="103"/>
    </location>
</feature>
<gene>
    <name evidence="2" type="ORF">CCAP1982_LOCUS1904</name>
</gene>
<evidence type="ECO:0000313" key="2">
    <source>
        <dbReference type="EMBL" id="CAD6993074.1"/>
    </source>
</evidence>
<feature type="compositionally biased region" description="Acidic residues" evidence="1">
    <location>
        <begin position="285"/>
        <end position="312"/>
    </location>
</feature>
<feature type="region of interest" description="Disordered" evidence="1">
    <location>
        <begin position="38"/>
        <end position="220"/>
    </location>
</feature>
<feature type="compositionally biased region" description="Low complexity" evidence="1">
    <location>
        <begin position="241"/>
        <end position="252"/>
    </location>
</feature>
<dbReference type="PANTHER" id="PTHR21261:SF14">
    <property type="entry name" value="BEATEN PATH IV, ISOFORM B"/>
    <property type="match status" value="1"/>
</dbReference>
<reference evidence="2" key="1">
    <citation type="submission" date="2020-11" db="EMBL/GenBank/DDBJ databases">
        <authorList>
            <person name="Whitehead M."/>
        </authorList>
    </citation>
    <scope>NUCLEOTIDE SEQUENCE</scope>
    <source>
        <strain evidence="2">EGII</strain>
    </source>
</reference>
<evidence type="ECO:0000313" key="3">
    <source>
        <dbReference type="Proteomes" id="UP000606786"/>
    </source>
</evidence>
<proteinExistence type="predicted"/>
<feature type="compositionally biased region" description="Polar residues" evidence="1">
    <location>
        <begin position="258"/>
        <end position="270"/>
    </location>
</feature>
<name>A0A811U203_CERCA</name>
<sequence>LAGLRLVKVSIPTYRFRGESAMLECQYELNRTGGPPYYGGVGSSSGSSNNGNSGRDAPIAGATNRQRSQSRTRTQMRNAHTRNRYASSNMKIFDAHHLMEMRPKYKRRNKRQYSYQTERLQLQQQQQQQQQQQTHQQHYQQHYIQTYPHPPSQQSYGDSSNSGSIISSSSSSSSSSGSGDITAAGSSYYQQQYQQQQQQKQEEDEDEPYQYPYQTQRSPYGHSVYRGAAFSQALGIPGFSSSGISSSSSSNSRGAQVGASTFTHRGSTNGAAAEASSRRYSFADNTDDDEENADGDDEDEEEEEEEEDEEGEALYAIKWYKDNEEFYRFVPKGRPQKTSYRFDGIRVSEEHSDSWRVLLRGLTINSSGLYSCEISAEAPNFSSVKGEGRMDVSTFPSVSCIYAFPVNLSVIYKMSRNTQTLVNYASSSSMETF</sequence>
<organism evidence="2 3">
    <name type="scientific">Ceratitis capitata</name>
    <name type="common">Mediterranean fruit fly</name>
    <name type="synonym">Tephritis capitata</name>
    <dbReference type="NCBI Taxonomy" id="7213"/>
    <lineage>
        <taxon>Eukaryota</taxon>
        <taxon>Metazoa</taxon>
        <taxon>Ecdysozoa</taxon>
        <taxon>Arthropoda</taxon>
        <taxon>Hexapoda</taxon>
        <taxon>Insecta</taxon>
        <taxon>Pterygota</taxon>
        <taxon>Neoptera</taxon>
        <taxon>Endopterygota</taxon>
        <taxon>Diptera</taxon>
        <taxon>Brachycera</taxon>
        <taxon>Muscomorpha</taxon>
        <taxon>Tephritoidea</taxon>
        <taxon>Tephritidae</taxon>
        <taxon>Ceratitis</taxon>
        <taxon>Ceratitis</taxon>
    </lineage>
</organism>
<feature type="compositionally biased region" description="Low complexity" evidence="1">
    <location>
        <begin position="63"/>
        <end position="78"/>
    </location>
</feature>
<dbReference type="EMBL" id="CAJHJT010000001">
    <property type="protein sequence ID" value="CAD6993074.1"/>
    <property type="molecule type" value="Genomic_DNA"/>
</dbReference>
<accession>A0A811U203</accession>
<evidence type="ECO:0000256" key="1">
    <source>
        <dbReference type="SAM" id="MobiDB-lite"/>
    </source>
</evidence>
<dbReference type="AlphaFoldDB" id="A0A811U203"/>
<feature type="region of interest" description="Disordered" evidence="1">
    <location>
        <begin position="241"/>
        <end position="312"/>
    </location>
</feature>
<feature type="non-terminal residue" evidence="2">
    <location>
        <position position="433"/>
    </location>
</feature>
<comment type="caution">
    <text evidence="2">The sequence shown here is derived from an EMBL/GenBank/DDBJ whole genome shotgun (WGS) entry which is preliminary data.</text>
</comment>
<dbReference type="OrthoDB" id="6415662at2759"/>
<feature type="compositionally biased region" description="Low complexity" evidence="1">
    <location>
        <begin position="120"/>
        <end position="199"/>
    </location>
</feature>
<keyword evidence="3" id="KW-1185">Reference proteome</keyword>
<dbReference type="PANTHER" id="PTHR21261">
    <property type="entry name" value="BEAT PROTEIN"/>
    <property type="match status" value="1"/>
</dbReference>
<feature type="compositionally biased region" description="Low complexity" evidence="1">
    <location>
        <begin position="44"/>
        <end position="54"/>
    </location>
</feature>
<dbReference type="Proteomes" id="UP000606786">
    <property type="component" value="Unassembled WGS sequence"/>
</dbReference>